<dbReference type="Pfam" id="PF13499">
    <property type="entry name" value="EF-hand_7"/>
    <property type="match status" value="1"/>
</dbReference>
<keyword evidence="2" id="KW-0519">Myristate</keyword>
<dbReference type="PANTHER" id="PTHR23055">
    <property type="entry name" value="CALCIUM BINDING PROTEINS"/>
    <property type="match status" value="1"/>
</dbReference>
<dbReference type="InterPro" id="IPR018247">
    <property type="entry name" value="EF_Hand_1_Ca_BS"/>
</dbReference>
<gene>
    <name evidence="9" type="ORF">EGYM00163_LOCUS48977</name>
</gene>
<keyword evidence="3" id="KW-0479">Metal-binding</keyword>
<evidence type="ECO:0000256" key="5">
    <source>
        <dbReference type="ARBA" id="ARBA00022837"/>
    </source>
</evidence>
<dbReference type="EMBL" id="HBJA01142181">
    <property type="protein sequence ID" value="CAE0837605.1"/>
    <property type="molecule type" value="Transcribed_RNA"/>
</dbReference>
<dbReference type="SMART" id="SM00054">
    <property type="entry name" value="EFh"/>
    <property type="match status" value="2"/>
</dbReference>
<evidence type="ECO:0000256" key="7">
    <source>
        <dbReference type="SAM" id="MobiDB-lite"/>
    </source>
</evidence>
<dbReference type="CDD" id="cd00051">
    <property type="entry name" value="EFh"/>
    <property type="match status" value="2"/>
</dbReference>
<dbReference type="SUPFAM" id="SSF47391">
    <property type="entry name" value="Dimerization-anchoring domain of cAMP-dependent PK regulatory subunit"/>
    <property type="match status" value="1"/>
</dbReference>
<dbReference type="InterPro" id="IPR002048">
    <property type="entry name" value="EF_hand_dom"/>
</dbReference>
<evidence type="ECO:0000256" key="3">
    <source>
        <dbReference type="ARBA" id="ARBA00022723"/>
    </source>
</evidence>
<dbReference type="CDD" id="cd22961">
    <property type="entry name" value="DD_TEX55-like"/>
    <property type="match status" value="1"/>
</dbReference>
<evidence type="ECO:0000256" key="1">
    <source>
        <dbReference type="ARBA" id="ARBA00006049"/>
    </source>
</evidence>
<evidence type="ECO:0000259" key="8">
    <source>
        <dbReference type="PROSITE" id="PS50222"/>
    </source>
</evidence>
<dbReference type="PROSITE" id="PS00018">
    <property type="entry name" value="EF_HAND_1"/>
    <property type="match status" value="2"/>
</dbReference>
<evidence type="ECO:0000313" key="9">
    <source>
        <dbReference type="EMBL" id="CAE0837605.1"/>
    </source>
</evidence>
<keyword evidence="5" id="KW-0106">Calcium</keyword>
<sequence length="259" mass="29419">MADGSAIADGTDYLQAHQIHFILEHVVAQLVKTKPSDPLLYTIELLETIQLQEDAMHYQLKDTTSAKSLEYLRRQFKANAKHGQLTRDSFTEVLEKALHPDTPPEQRKAQLRRLNALFSIFVKDKCDEKVEIDELSSGLRTLFAGTDDEKLEFAFQGLDTDGDGCISKEEFLKHFKSYFQAMCAVDGIQMTPRRWKNMEEHFMVVFRATDTDSSGTLDLQEFRKAVKEDPDHPFSLLWSTLPKPKEKPAATGNLPVAGK</sequence>
<feature type="domain" description="EF-hand" evidence="8">
    <location>
        <begin position="197"/>
        <end position="232"/>
    </location>
</feature>
<comment type="similarity">
    <text evidence="1">Belongs to the recoverin family.</text>
</comment>
<keyword evidence="4" id="KW-0677">Repeat</keyword>
<feature type="domain" description="EF-hand" evidence="8">
    <location>
        <begin position="146"/>
        <end position="181"/>
    </location>
</feature>
<reference evidence="9" key="1">
    <citation type="submission" date="2021-01" db="EMBL/GenBank/DDBJ databases">
        <authorList>
            <person name="Corre E."/>
            <person name="Pelletier E."/>
            <person name="Niang G."/>
            <person name="Scheremetjew M."/>
            <person name="Finn R."/>
            <person name="Kale V."/>
            <person name="Holt S."/>
            <person name="Cochrane G."/>
            <person name="Meng A."/>
            <person name="Brown T."/>
            <person name="Cohen L."/>
        </authorList>
    </citation>
    <scope>NUCLEOTIDE SEQUENCE</scope>
    <source>
        <strain evidence="9">CCMP1594</strain>
    </source>
</reference>
<dbReference type="InterPro" id="IPR028846">
    <property type="entry name" value="Recoverin"/>
</dbReference>
<dbReference type="Gene3D" id="1.10.238.10">
    <property type="entry name" value="EF-hand"/>
    <property type="match status" value="1"/>
</dbReference>
<keyword evidence="6" id="KW-0449">Lipoprotein</keyword>
<dbReference type="GO" id="GO:0005509">
    <property type="term" value="F:calcium ion binding"/>
    <property type="evidence" value="ECO:0007669"/>
    <property type="project" value="InterPro"/>
</dbReference>
<evidence type="ECO:0000256" key="6">
    <source>
        <dbReference type="ARBA" id="ARBA00023288"/>
    </source>
</evidence>
<dbReference type="AlphaFoldDB" id="A0A7S4LLN0"/>
<dbReference type="PROSITE" id="PS50222">
    <property type="entry name" value="EF_HAND_2"/>
    <property type="match status" value="2"/>
</dbReference>
<organism evidence="9">
    <name type="scientific">Eutreptiella gymnastica</name>
    <dbReference type="NCBI Taxonomy" id="73025"/>
    <lineage>
        <taxon>Eukaryota</taxon>
        <taxon>Discoba</taxon>
        <taxon>Euglenozoa</taxon>
        <taxon>Euglenida</taxon>
        <taxon>Spirocuta</taxon>
        <taxon>Euglenophyceae</taxon>
        <taxon>Eutreptiales</taxon>
        <taxon>Eutreptiaceae</taxon>
        <taxon>Eutreptiella</taxon>
    </lineage>
</organism>
<accession>A0A7S4LLN0</accession>
<evidence type="ECO:0000256" key="2">
    <source>
        <dbReference type="ARBA" id="ARBA00022707"/>
    </source>
</evidence>
<dbReference type="SUPFAM" id="SSF47473">
    <property type="entry name" value="EF-hand"/>
    <property type="match status" value="1"/>
</dbReference>
<dbReference type="PANTHER" id="PTHR23055:SF178">
    <property type="entry name" value="NEUROCALCIN HOMOLOG"/>
    <property type="match status" value="1"/>
</dbReference>
<evidence type="ECO:0000256" key="4">
    <source>
        <dbReference type="ARBA" id="ARBA00022737"/>
    </source>
</evidence>
<feature type="region of interest" description="Disordered" evidence="7">
    <location>
        <begin position="237"/>
        <end position="259"/>
    </location>
</feature>
<protein>
    <recommendedName>
        <fullName evidence="8">EF-hand domain-containing protein</fullName>
    </recommendedName>
</protein>
<name>A0A7S4LLN0_9EUGL</name>
<dbReference type="InterPro" id="IPR011992">
    <property type="entry name" value="EF-hand-dom_pair"/>
</dbReference>
<proteinExistence type="inferred from homology"/>